<sequence>MGVGGSQWGASGGLPEGKWKGAGRMAAIGVIFVCVALCVIGIWIWRGRSAVLRECRTWTPSYFAAISSVTQTALQQLAPAAVVWEKSAISIDLAASIELAASSELDAILSPFGFAPPFIVPGTAGEC</sequence>
<organism evidence="2 3">
    <name type="scientific">Candidozyma auris</name>
    <name type="common">Yeast</name>
    <name type="synonym">Candida auris</name>
    <dbReference type="NCBI Taxonomy" id="498019"/>
    <lineage>
        <taxon>Eukaryota</taxon>
        <taxon>Fungi</taxon>
        <taxon>Dikarya</taxon>
        <taxon>Ascomycota</taxon>
        <taxon>Saccharomycotina</taxon>
        <taxon>Pichiomycetes</taxon>
        <taxon>Metschnikowiaceae</taxon>
        <taxon>Candidozyma</taxon>
    </lineage>
</organism>
<evidence type="ECO:0000256" key="1">
    <source>
        <dbReference type="SAM" id="Phobius"/>
    </source>
</evidence>
<accession>A0A0L0NNQ2</accession>
<feature type="transmembrane region" description="Helical" evidence="1">
    <location>
        <begin position="25"/>
        <end position="45"/>
    </location>
</feature>
<dbReference type="AlphaFoldDB" id="A0A0L0NNQ2"/>
<evidence type="ECO:0000313" key="3">
    <source>
        <dbReference type="Proteomes" id="UP000037122"/>
    </source>
</evidence>
<dbReference type="EMBL" id="LGST01000065">
    <property type="protein sequence ID" value="KND95782.1"/>
    <property type="molecule type" value="Genomic_DNA"/>
</dbReference>
<evidence type="ECO:0000313" key="2">
    <source>
        <dbReference type="EMBL" id="KND95782.1"/>
    </source>
</evidence>
<name>A0A0L0NNQ2_CANAR</name>
<keyword evidence="1" id="KW-0812">Transmembrane</keyword>
<protein>
    <submittedName>
        <fullName evidence="2">Uncharacterized protein</fullName>
    </submittedName>
</protein>
<keyword evidence="1" id="KW-0472">Membrane</keyword>
<keyword evidence="1" id="KW-1133">Transmembrane helix</keyword>
<comment type="caution">
    <text evidence="2">The sequence shown here is derived from an EMBL/GenBank/DDBJ whole genome shotgun (WGS) entry which is preliminary data.</text>
</comment>
<gene>
    <name evidence="2" type="ORF">QG37_07883</name>
</gene>
<reference evidence="3" key="1">
    <citation type="journal article" date="2015" name="BMC Genomics">
        <title>Draft genome of a commonly misdiagnosed multidrug resistant pathogen Candida auris.</title>
        <authorList>
            <person name="Chatterjee S."/>
            <person name="Alampalli S.V."/>
            <person name="Nageshan R.K."/>
            <person name="Chettiar S.T."/>
            <person name="Joshi S."/>
            <person name="Tatu U.S."/>
        </authorList>
    </citation>
    <scope>NUCLEOTIDE SEQUENCE [LARGE SCALE GENOMIC DNA]</scope>
    <source>
        <strain evidence="3">6684</strain>
    </source>
</reference>
<dbReference type="VEuPathDB" id="FungiDB:QG37_07883"/>
<proteinExistence type="predicted"/>
<dbReference type="Proteomes" id="UP000037122">
    <property type="component" value="Unassembled WGS sequence"/>
</dbReference>